<feature type="transmembrane region" description="Helical" evidence="6">
    <location>
        <begin position="262"/>
        <end position="281"/>
    </location>
</feature>
<dbReference type="EMBL" id="JASBAO010000001">
    <property type="protein sequence ID" value="MDI2091166.1"/>
    <property type="molecule type" value="Genomic_DNA"/>
</dbReference>
<dbReference type="Proteomes" id="UP001431634">
    <property type="component" value="Unassembled WGS sequence"/>
</dbReference>
<dbReference type="InterPro" id="IPR005275">
    <property type="entry name" value="Lfuc_symporter_FucP"/>
</dbReference>
<sequence>MGSPMTTPQFKNALILITSLFFMWGLSYGLVDVLNKHFQEVLHINKAQSGYIQIAYFGAYFCIAIPAGLINTKFGYKTGIILGLCLYALGAFLTIPSAQLHSFPLFLFAFFILALGLGNLETSANPYAIALGPKESASTRINLSQCFNGVGAFIGPIVGGYMFFSPTEGSVTDLNSVKITYIIIGLAVLCLAFGIWKTALPDIREKNDTSPLGQQEQASMWAHKEFIFGVVANFFYIAAQVGLGALFINLTVECLPNTTSQYGAYLLSVAMLFFLVGRFVGTFLLTKFAPEKMVTIYGICATILCLIITKAIPYYSVYALIASFFFMSIMFPTIFELGVRHLGSKTKIGSSCMVMSISGGAVMPFCMGYVADKTNDTATSFILPAICFVIVTLYGIFYKKLLSPTSKLTANEG</sequence>
<dbReference type="InterPro" id="IPR011701">
    <property type="entry name" value="MFS"/>
</dbReference>
<gene>
    <name evidence="8" type="primary">fucP</name>
    <name evidence="8" type="ORF">QJV27_07260</name>
</gene>
<dbReference type="SUPFAM" id="SSF103473">
    <property type="entry name" value="MFS general substrate transporter"/>
    <property type="match status" value="1"/>
</dbReference>
<dbReference type="PANTHER" id="PTHR43702:SF3">
    <property type="entry name" value="PROTEIN TSGA"/>
    <property type="match status" value="1"/>
</dbReference>
<dbReference type="NCBIfam" id="TIGR00885">
    <property type="entry name" value="fucP"/>
    <property type="match status" value="1"/>
</dbReference>
<feature type="transmembrane region" description="Helical" evidence="6">
    <location>
        <begin position="377"/>
        <end position="397"/>
    </location>
</feature>
<feature type="transmembrane region" description="Helical" evidence="6">
    <location>
        <begin position="226"/>
        <end position="250"/>
    </location>
</feature>
<dbReference type="Pfam" id="PF07690">
    <property type="entry name" value="MFS_1"/>
    <property type="match status" value="1"/>
</dbReference>
<feature type="transmembrane region" description="Helical" evidence="6">
    <location>
        <begin position="101"/>
        <end position="120"/>
    </location>
</feature>
<name>A0ABT6Q3L2_9PROT</name>
<dbReference type="PANTHER" id="PTHR43702">
    <property type="entry name" value="L-FUCOSE-PROTON SYMPORTER"/>
    <property type="match status" value="1"/>
</dbReference>
<feature type="transmembrane region" description="Helical" evidence="6">
    <location>
        <begin position="51"/>
        <end position="71"/>
    </location>
</feature>
<feature type="transmembrane region" description="Helical" evidence="6">
    <location>
        <begin position="141"/>
        <end position="164"/>
    </location>
</feature>
<evidence type="ECO:0000313" key="8">
    <source>
        <dbReference type="EMBL" id="MDI2091166.1"/>
    </source>
</evidence>
<reference evidence="8" key="1">
    <citation type="submission" date="2023-05" db="EMBL/GenBank/DDBJ databases">
        <title>Whole genome sequence of Commensalibacter sp.</title>
        <authorList>
            <person name="Charoenyingcharoen P."/>
            <person name="Yukphan P."/>
        </authorList>
    </citation>
    <scope>NUCLEOTIDE SEQUENCE</scope>
    <source>
        <strain evidence="8">TBRC 16381</strain>
    </source>
</reference>
<organism evidence="8 9">
    <name type="scientific">Commensalibacter oyaizuii</name>
    <dbReference type="NCBI Taxonomy" id="3043873"/>
    <lineage>
        <taxon>Bacteria</taxon>
        <taxon>Pseudomonadati</taxon>
        <taxon>Pseudomonadota</taxon>
        <taxon>Alphaproteobacteria</taxon>
        <taxon>Acetobacterales</taxon>
        <taxon>Acetobacteraceae</taxon>
    </lineage>
</organism>
<evidence type="ECO:0000256" key="5">
    <source>
        <dbReference type="ARBA" id="ARBA00023136"/>
    </source>
</evidence>
<dbReference type="PROSITE" id="PS50850">
    <property type="entry name" value="MFS"/>
    <property type="match status" value="1"/>
</dbReference>
<keyword evidence="2" id="KW-1003">Cell membrane</keyword>
<feature type="transmembrane region" description="Helical" evidence="6">
    <location>
        <begin position="78"/>
        <end position="95"/>
    </location>
</feature>
<protein>
    <submittedName>
        <fullName evidence="8">L-fucose:H+ symporter permease</fullName>
    </submittedName>
</protein>
<evidence type="ECO:0000256" key="3">
    <source>
        <dbReference type="ARBA" id="ARBA00022692"/>
    </source>
</evidence>
<feature type="domain" description="Major facilitator superfamily (MFS) profile" evidence="7">
    <location>
        <begin position="13"/>
        <end position="403"/>
    </location>
</feature>
<dbReference type="RefSeq" id="WP_281448264.1">
    <property type="nucleotide sequence ID" value="NZ_JASBAO010000001.1"/>
</dbReference>
<dbReference type="InterPro" id="IPR050375">
    <property type="entry name" value="MFS_TsgA-like"/>
</dbReference>
<keyword evidence="3 6" id="KW-0812">Transmembrane</keyword>
<feature type="transmembrane region" description="Helical" evidence="6">
    <location>
        <begin position="318"/>
        <end position="339"/>
    </location>
</feature>
<evidence type="ECO:0000256" key="4">
    <source>
        <dbReference type="ARBA" id="ARBA00022989"/>
    </source>
</evidence>
<evidence type="ECO:0000256" key="6">
    <source>
        <dbReference type="SAM" id="Phobius"/>
    </source>
</evidence>
<accession>A0ABT6Q3L2</accession>
<dbReference type="InterPro" id="IPR020846">
    <property type="entry name" value="MFS_dom"/>
</dbReference>
<evidence type="ECO:0000256" key="1">
    <source>
        <dbReference type="ARBA" id="ARBA00004429"/>
    </source>
</evidence>
<dbReference type="CDD" id="cd17394">
    <property type="entry name" value="MFS_FucP_like"/>
    <property type="match status" value="1"/>
</dbReference>
<keyword evidence="5 6" id="KW-0472">Membrane</keyword>
<dbReference type="InterPro" id="IPR036259">
    <property type="entry name" value="MFS_trans_sf"/>
</dbReference>
<dbReference type="Gene3D" id="1.20.1250.20">
    <property type="entry name" value="MFS general substrate transporter like domains"/>
    <property type="match status" value="2"/>
</dbReference>
<proteinExistence type="predicted"/>
<comment type="subcellular location">
    <subcellularLocation>
        <location evidence="1">Cell inner membrane</location>
        <topology evidence="1">Multi-pass membrane protein</topology>
    </subcellularLocation>
</comment>
<evidence type="ECO:0000259" key="7">
    <source>
        <dbReference type="PROSITE" id="PS50850"/>
    </source>
</evidence>
<comment type="caution">
    <text evidence="8">The sequence shown here is derived from an EMBL/GenBank/DDBJ whole genome shotgun (WGS) entry which is preliminary data.</text>
</comment>
<feature type="transmembrane region" description="Helical" evidence="6">
    <location>
        <begin position="12"/>
        <end position="31"/>
    </location>
</feature>
<keyword evidence="9" id="KW-1185">Reference proteome</keyword>
<evidence type="ECO:0000313" key="9">
    <source>
        <dbReference type="Proteomes" id="UP001431634"/>
    </source>
</evidence>
<feature type="transmembrane region" description="Helical" evidence="6">
    <location>
        <begin position="351"/>
        <end position="371"/>
    </location>
</feature>
<feature type="transmembrane region" description="Helical" evidence="6">
    <location>
        <begin position="293"/>
        <end position="312"/>
    </location>
</feature>
<evidence type="ECO:0000256" key="2">
    <source>
        <dbReference type="ARBA" id="ARBA00022475"/>
    </source>
</evidence>
<feature type="transmembrane region" description="Helical" evidence="6">
    <location>
        <begin position="176"/>
        <end position="196"/>
    </location>
</feature>
<keyword evidence="4 6" id="KW-1133">Transmembrane helix</keyword>